<dbReference type="PANTHER" id="PTHR17204:SF25">
    <property type="entry name" value="RRM DOMAIN-CONTAINING PROTEIN"/>
    <property type="match status" value="1"/>
</dbReference>
<dbReference type="GO" id="GO:0006397">
    <property type="term" value="P:mRNA processing"/>
    <property type="evidence" value="ECO:0007669"/>
    <property type="project" value="UniProtKB-KW"/>
</dbReference>
<comment type="subcellular location">
    <subcellularLocation>
        <location evidence="1">Nucleus</location>
    </subcellularLocation>
</comment>
<comment type="caution">
    <text evidence="9">The sequence shown here is derived from an EMBL/GenBank/DDBJ whole genome shotgun (WGS) entry which is preliminary data.</text>
</comment>
<dbReference type="Gene3D" id="1.25.40.10">
    <property type="entry name" value="Tetratricopeptide repeat domain"/>
    <property type="match status" value="2"/>
</dbReference>
<evidence type="ECO:0000256" key="6">
    <source>
        <dbReference type="PROSITE-ProRule" id="PRU00176"/>
    </source>
</evidence>
<dbReference type="InterPro" id="IPR000504">
    <property type="entry name" value="RRM_dom"/>
</dbReference>
<accession>A0AAV2T573</accession>
<evidence type="ECO:0000313" key="9">
    <source>
        <dbReference type="EMBL" id="CAL5130702.1"/>
    </source>
</evidence>
<feature type="compositionally biased region" description="Acidic residues" evidence="7">
    <location>
        <begin position="15"/>
        <end position="27"/>
    </location>
</feature>
<evidence type="ECO:0000256" key="2">
    <source>
        <dbReference type="ARBA" id="ARBA00022664"/>
    </source>
</evidence>
<dbReference type="EMBL" id="CAXLJL010000070">
    <property type="protein sequence ID" value="CAL5130702.1"/>
    <property type="molecule type" value="Genomic_DNA"/>
</dbReference>
<dbReference type="GO" id="GO:0008380">
    <property type="term" value="P:RNA splicing"/>
    <property type="evidence" value="ECO:0007669"/>
    <property type="project" value="UniProtKB-KW"/>
</dbReference>
<keyword evidence="2" id="KW-0507">mRNA processing</keyword>
<dbReference type="SMART" id="SM00386">
    <property type="entry name" value="HAT"/>
    <property type="match status" value="6"/>
</dbReference>
<feature type="compositionally biased region" description="Polar residues" evidence="7">
    <location>
        <begin position="898"/>
        <end position="907"/>
    </location>
</feature>
<protein>
    <recommendedName>
        <fullName evidence="8">RRM domain-containing protein</fullName>
    </recommendedName>
</protein>
<feature type="compositionally biased region" description="Basic and acidic residues" evidence="7">
    <location>
        <begin position="993"/>
        <end position="1003"/>
    </location>
</feature>
<evidence type="ECO:0000256" key="5">
    <source>
        <dbReference type="ARBA" id="ARBA00023242"/>
    </source>
</evidence>
<dbReference type="PANTHER" id="PTHR17204">
    <property type="entry name" value="PRE-MRNA PROCESSING PROTEIN PRP39-RELATED"/>
    <property type="match status" value="1"/>
</dbReference>
<keyword evidence="6" id="KW-0694">RNA-binding</keyword>
<evidence type="ECO:0000256" key="4">
    <source>
        <dbReference type="ARBA" id="ARBA00023187"/>
    </source>
</evidence>
<feature type="domain" description="RRM" evidence="8">
    <location>
        <begin position="702"/>
        <end position="780"/>
    </location>
</feature>
<sequence>MSIESDVASSRTDSDSDESSDDAGDQELLEKVKRLQTQLEENPNDYDSHNELIVTLKKLGNLDELRQARENMSAVYPLSPALWLDWIRDERNIATTVEEQKNIERLFRRAISDYEDVNLWLEYCQYAIGNSDPGSSESLLVTQGIFEEALGHQGLNVASGAVLWEVYREFQYVTIARLKQVSEQSAQEQVKKIDKLFRRQLSIPLLNMQSTLTEYEEFLKGIGTGLYPSKDDSSPIPHDCLVEYKNALAVLEKLVVFEDLLEEAVKKSEGDAVAAWESYLDWAVQVACGKGTAPAGEEGPKRKGKQQSASKIQLSPNQVCCLFERAITAHCLYPSIWTKFLNYLDEALSSDTQRALQVMARSVRNCPWSVDLWLRYAALAEAVAVNQFLEECKNGSDQPNEELSDGSVAFAKVEAVFETALGAGLQDPSELLRIWLGYCDYRVRRLVRTDRSSLHWQTRRYELTGTFERAIEELDQQFGKTFDPDGVLLQYAALASAKHVGDMGHARFLWSQLMKRPGQGSKAQFWLAYLQFERNWGDVKHFLRISAMAINSISGDQGSAALRAILRLACELGVPIDRYRDLEIRVRSRLHALEQRSNDGTERADESTALGDDVQMNPASQTQVKKKGKVSSSCVKPGEKRTHATVSAVVSAKKPKLAKESPAKKPTPADSSKAPGVQDARPSAKSKSHGEFVTHDFSKDDRTVFVSNLSYSVTEEQLRETFKSCGILTSVRLVYDYAGRSKGFAYVEFQDPASARLALEMDRKPVVTADKSGESNTTESNTTNFPRPMFVSPCDPSRTQSTGFHYTAGRPEPEKLFVRNLDRHVTREALEEIFSKHGKVVSVRLATYRSGAPKGHAYVEFTNADDASRALVATDGILVGNKQISVAISNPPVHSKPLNVTASSSSPAPIKSTEGTIKESELSKPESSEFAVPSIPVGPGQKVRTHARPQLAFLPRAIHRSAADQQKTKEDSDASNAEESSVGLQAETPSKGKTNEDFRKMLF</sequence>
<feature type="region of interest" description="Disordered" evidence="7">
    <location>
        <begin position="768"/>
        <end position="792"/>
    </location>
</feature>
<dbReference type="PROSITE" id="PS50102">
    <property type="entry name" value="RRM"/>
    <property type="match status" value="2"/>
</dbReference>
<dbReference type="InterPro" id="IPR012677">
    <property type="entry name" value="Nucleotide-bd_a/b_plait_sf"/>
</dbReference>
<feature type="compositionally biased region" description="Basic and acidic residues" evidence="7">
    <location>
        <begin position="916"/>
        <end position="927"/>
    </location>
</feature>
<dbReference type="Pfam" id="PF00076">
    <property type="entry name" value="RRM_1"/>
    <property type="match status" value="2"/>
</dbReference>
<dbReference type="Proteomes" id="UP001497525">
    <property type="component" value="Unassembled WGS sequence"/>
</dbReference>
<dbReference type="InterPro" id="IPR034217">
    <property type="entry name" value="SART3_RRM1"/>
</dbReference>
<dbReference type="GO" id="GO:0005634">
    <property type="term" value="C:nucleus"/>
    <property type="evidence" value="ECO:0007669"/>
    <property type="project" value="UniProtKB-SubCell"/>
</dbReference>
<evidence type="ECO:0000256" key="7">
    <source>
        <dbReference type="SAM" id="MobiDB-lite"/>
    </source>
</evidence>
<feature type="region of interest" description="Disordered" evidence="7">
    <location>
        <begin position="891"/>
        <end position="1003"/>
    </location>
</feature>
<dbReference type="SUPFAM" id="SSF48452">
    <property type="entry name" value="TPR-like"/>
    <property type="match status" value="1"/>
</dbReference>
<feature type="compositionally biased region" description="Low complexity" evidence="7">
    <location>
        <begin position="774"/>
        <end position="784"/>
    </location>
</feature>
<keyword evidence="5" id="KW-0539">Nucleus</keyword>
<feature type="domain" description="RRM" evidence="8">
    <location>
        <begin position="814"/>
        <end position="891"/>
    </location>
</feature>
<keyword evidence="4" id="KW-0508">mRNA splicing</keyword>
<dbReference type="Pfam" id="PF05843">
    <property type="entry name" value="Suf"/>
    <property type="match status" value="1"/>
</dbReference>
<feature type="region of interest" description="Disordered" evidence="7">
    <location>
        <begin position="595"/>
        <end position="692"/>
    </location>
</feature>
<name>A0AAV2T573_CALDB</name>
<dbReference type="InterPro" id="IPR011990">
    <property type="entry name" value="TPR-like_helical_dom_sf"/>
</dbReference>
<dbReference type="GO" id="GO:0003723">
    <property type="term" value="F:RNA binding"/>
    <property type="evidence" value="ECO:0007669"/>
    <property type="project" value="UniProtKB-UniRule"/>
</dbReference>
<organism evidence="9 10">
    <name type="scientific">Calicophoron daubneyi</name>
    <name type="common">Rumen fluke</name>
    <name type="synonym">Paramphistomum daubneyi</name>
    <dbReference type="NCBI Taxonomy" id="300641"/>
    <lineage>
        <taxon>Eukaryota</taxon>
        <taxon>Metazoa</taxon>
        <taxon>Spiralia</taxon>
        <taxon>Lophotrochozoa</taxon>
        <taxon>Platyhelminthes</taxon>
        <taxon>Trematoda</taxon>
        <taxon>Digenea</taxon>
        <taxon>Plagiorchiida</taxon>
        <taxon>Pronocephalata</taxon>
        <taxon>Paramphistomoidea</taxon>
        <taxon>Paramphistomidae</taxon>
        <taxon>Calicophoron</taxon>
    </lineage>
</organism>
<dbReference type="InterPro" id="IPR008847">
    <property type="entry name" value="Suf"/>
</dbReference>
<dbReference type="SUPFAM" id="SSF54928">
    <property type="entry name" value="RNA-binding domain, RBD"/>
    <property type="match status" value="2"/>
</dbReference>
<dbReference type="InterPro" id="IPR003107">
    <property type="entry name" value="HAT"/>
</dbReference>
<dbReference type="Gene3D" id="3.30.70.330">
    <property type="match status" value="2"/>
</dbReference>
<feature type="region of interest" description="Disordered" evidence="7">
    <location>
        <begin position="1"/>
        <end position="27"/>
    </location>
</feature>
<dbReference type="InterPro" id="IPR035979">
    <property type="entry name" value="RBD_domain_sf"/>
</dbReference>
<evidence type="ECO:0000256" key="1">
    <source>
        <dbReference type="ARBA" id="ARBA00004123"/>
    </source>
</evidence>
<gene>
    <name evidence="9" type="ORF">CDAUBV1_LOCUS2870</name>
</gene>
<evidence type="ECO:0000259" key="8">
    <source>
        <dbReference type="PROSITE" id="PS50102"/>
    </source>
</evidence>
<dbReference type="SMART" id="SM00360">
    <property type="entry name" value="RRM"/>
    <property type="match status" value="2"/>
</dbReference>
<keyword evidence="3" id="KW-0677">Repeat</keyword>
<dbReference type="CDD" id="cd12391">
    <property type="entry name" value="RRM1_SART3"/>
    <property type="match status" value="1"/>
</dbReference>
<proteinExistence type="predicted"/>
<feature type="compositionally biased region" description="Basic and acidic residues" evidence="7">
    <location>
        <begin position="595"/>
        <end position="606"/>
    </location>
</feature>
<dbReference type="AlphaFoldDB" id="A0AAV2T573"/>
<evidence type="ECO:0000313" key="10">
    <source>
        <dbReference type="Proteomes" id="UP001497525"/>
    </source>
</evidence>
<evidence type="ECO:0000256" key="3">
    <source>
        <dbReference type="ARBA" id="ARBA00022737"/>
    </source>
</evidence>
<reference evidence="9" key="1">
    <citation type="submission" date="2024-06" db="EMBL/GenBank/DDBJ databases">
        <authorList>
            <person name="Liu X."/>
            <person name="Lenzi L."/>
            <person name="Haldenby T S."/>
            <person name="Uol C."/>
        </authorList>
    </citation>
    <scope>NUCLEOTIDE SEQUENCE</scope>
</reference>